<keyword evidence="4" id="KW-1133">Transmembrane helix</keyword>
<dbReference type="InterPro" id="IPR051103">
    <property type="entry name" value="Plant_metabolite_P450s"/>
</dbReference>
<dbReference type="eggNOG" id="KOG0156">
    <property type="taxonomic scope" value="Eukaryota"/>
</dbReference>
<gene>
    <name evidence="6" type="ORF">TRIUR3_29544</name>
</gene>
<dbReference type="GO" id="GO:0005506">
    <property type="term" value="F:iron ion binding"/>
    <property type="evidence" value="ECO:0007669"/>
    <property type="project" value="InterPro"/>
</dbReference>
<evidence type="ECO:0000256" key="3">
    <source>
        <dbReference type="ARBA" id="ARBA00022723"/>
    </source>
</evidence>
<reference evidence="6" key="1">
    <citation type="journal article" date="2013" name="Nature">
        <title>Draft genome of the wheat A-genome progenitor Triticum urartu.</title>
        <authorList>
            <person name="Ling H.Q."/>
            <person name="Zhao S."/>
            <person name="Liu D."/>
            <person name="Wang J."/>
            <person name="Sun H."/>
            <person name="Zhang C."/>
            <person name="Fan H."/>
            <person name="Li D."/>
            <person name="Dong L."/>
            <person name="Tao Y."/>
            <person name="Gao C."/>
            <person name="Wu H."/>
            <person name="Li Y."/>
            <person name="Cui Y."/>
            <person name="Guo X."/>
            <person name="Zheng S."/>
            <person name="Wang B."/>
            <person name="Yu K."/>
            <person name="Liang Q."/>
            <person name="Yang W."/>
            <person name="Lou X."/>
            <person name="Chen J."/>
            <person name="Feng M."/>
            <person name="Jian J."/>
            <person name="Zhang X."/>
            <person name="Luo G."/>
            <person name="Jiang Y."/>
            <person name="Liu J."/>
            <person name="Wang Z."/>
            <person name="Sha Y."/>
            <person name="Zhang B."/>
            <person name="Wu H."/>
            <person name="Tang D."/>
            <person name="Shen Q."/>
            <person name="Xue P."/>
            <person name="Zou S."/>
            <person name="Wang X."/>
            <person name="Liu X."/>
            <person name="Wang F."/>
            <person name="Yang Y."/>
            <person name="An X."/>
            <person name="Dong Z."/>
            <person name="Zhang K."/>
            <person name="Zhang X."/>
            <person name="Luo M.C."/>
            <person name="Dvorak J."/>
            <person name="Tong Y."/>
            <person name="Wang J."/>
            <person name="Yang H."/>
            <person name="Li Z."/>
            <person name="Wang D."/>
            <person name="Zhang A."/>
            <person name="Wang J."/>
        </authorList>
    </citation>
    <scope>NUCLEOTIDE SEQUENCE</scope>
</reference>
<keyword evidence="5" id="KW-0472">Membrane</keyword>
<keyword evidence="3" id="KW-0479">Metal-binding</keyword>
<dbReference type="PRINTS" id="PR00385">
    <property type="entry name" value="P450"/>
</dbReference>
<dbReference type="GO" id="GO:0016020">
    <property type="term" value="C:membrane"/>
    <property type="evidence" value="ECO:0007669"/>
    <property type="project" value="UniProtKB-SubCell"/>
</dbReference>
<name>M7ZE85_TRIUA</name>
<organism evidence="6">
    <name type="scientific">Triticum urartu</name>
    <name type="common">Red wild einkorn</name>
    <name type="synonym">Crithodium urartu</name>
    <dbReference type="NCBI Taxonomy" id="4572"/>
    <lineage>
        <taxon>Eukaryota</taxon>
        <taxon>Viridiplantae</taxon>
        <taxon>Streptophyta</taxon>
        <taxon>Embryophyta</taxon>
        <taxon>Tracheophyta</taxon>
        <taxon>Spermatophyta</taxon>
        <taxon>Magnoliopsida</taxon>
        <taxon>Liliopsida</taxon>
        <taxon>Poales</taxon>
        <taxon>Poaceae</taxon>
        <taxon>BOP clade</taxon>
        <taxon>Pooideae</taxon>
        <taxon>Triticodae</taxon>
        <taxon>Triticeae</taxon>
        <taxon>Triticinae</taxon>
        <taxon>Triticum</taxon>
    </lineage>
</organism>
<accession>M7ZE85</accession>
<evidence type="ECO:0000256" key="2">
    <source>
        <dbReference type="ARBA" id="ARBA00022692"/>
    </source>
</evidence>
<dbReference type="PANTHER" id="PTHR24298:SF901">
    <property type="entry name" value="CYTOCHROME P450, FAMILY 81, SUBFAMILY D, POLYPEPTIDE 8"/>
    <property type="match status" value="1"/>
</dbReference>
<sequence>MAPRKRQSGRSRLATEMAVRGVLFSTSRLAALASDRRAGVASLVQNLLHDASPCTGGGIVTLRPRLFELVLNVLLTAGTDTSALTTEWAMALLVKHPEVMRKVRAEIDANVGMGRLVEESDITNLPYLQCVVKETLRLCPSAQSSQRMRPCGATGWRPNY</sequence>
<dbReference type="STRING" id="4572.M7ZE85"/>
<dbReference type="InterPro" id="IPR002401">
    <property type="entry name" value="Cyt_P450_E_grp-I"/>
</dbReference>
<dbReference type="AlphaFoldDB" id="M7ZE85"/>
<dbReference type="InterPro" id="IPR036396">
    <property type="entry name" value="Cyt_P450_sf"/>
</dbReference>
<evidence type="ECO:0000256" key="1">
    <source>
        <dbReference type="ARBA" id="ARBA00004167"/>
    </source>
</evidence>
<keyword evidence="2" id="KW-0812">Transmembrane</keyword>
<proteinExistence type="predicted"/>
<dbReference type="PRINTS" id="PR00463">
    <property type="entry name" value="EP450I"/>
</dbReference>
<evidence type="ECO:0000313" key="6">
    <source>
        <dbReference type="EMBL" id="EMS61508.1"/>
    </source>
</evidence>
<dbReference type="Gene3D" id="1.10.630.10">
    <property type="entry name" value="Cytochrome P450"/>
    <property type="match status" value="1"/>
</dbReference>
<dbReference type="InterPro" id="IPR001128">
    <property type="entry name" value="Cyt_P450"/>
</dbReference>
<comment type="subcellular location">
    <subcellularLocation>
        <location evidence="1">Membrane</location>
        <topology evidence="1">Single-pass membrane protein</topology>
    </subcellularLocation>
</comment>
<evidence type="ECO:0000256" key="5">
    <source>
        <dbReference type="ARBA" id="ARBA00023136"/>
    </source>
</evidence>
<dbReference type="GO" id="GO:0020037">
    <property type="term" value="F:heme binding"/>
    <property type="evidence" value="ECO:0007669"/>
    <property type="project" value="InterPro"/>
</dbReference>
<dbReference type="PANTHER" id="PTHR24298">
    <property type="entry name" value="FLAVONOID 3'-MONOOXYGENASE-RELATED"/>
    <property type="match status" value="1"/>
</dbReference>
<protein>
    <submittedName>
        <fullName evidence="6">Cytochrome P450 93A3</fullName>
    </submittedName>
</protein>
<dbReference type="SUPFAM" id="SSF48264">
    <property type="entry name" value="Cytochrome P450"/>
    <property type="match status" value="1"/>
</dbReference>
<dbReference type="EMBL" id="KD095174">
    <property type="protein sequence ID" value="EMS61508.1"/>
    <property type="molecule type" value="Genomic_DNA"/>
</dbReference>
<evidence type="ECO:0000256" key="4">
    <source>
        <dbReference type="ARBA" id="ARBA00022989"/>
    </source>
</evidence>
<dbReference type="Pfam" id="PF00067">
    <property type="entry name" value="p450"/>
    <property type="match status" value="1"/>
</dbReference>
<dbReference type="GO" id="GO:0016709">
    <property type="term" value="F:oxidoreductase activity, acting on paired donors, with incorporation or reduction of molecular oxygen, NAD(P)H as one donor, and incorporation of one atom of oxygen"/>
    <property type="evidence" value="ECO:0007669"/>
    <property type="project" value="TreeGrafter"/>
</dbReference>